<dbReference type="EMBL" id="CAJNOJ010000059">
    <property type="protein sequence ID" value="CAF0993506.1"/>
    <property type="molecule type" value="Genomic_DNA"/>
</dbReference>
<evidence type="ECO:0000313" key="2">
    <source>
        <dbReference type="EMBL" id="CAF0993506.1"/>
    </source>
</evidence>
<sequence>MSHNELELMRERYLKLVDVHGQLQIQNSLLEERVLALVETYADEKKQLEQSLSDAKQQITYLQDTVNELQIDKQRYKDDCNLAVRLLHQHPQEFMSITTAGQMQEHLKNRHESTSTNQSVTSQRSMILPTFPPTFVPLLPPTSTVTTPLINTPTVPPMTTTNDNLRMAAETLFKSNSVHRSPSTQYICSECHRTVRLCDVSVQASLDDRSNQNDPSRLRLVSLPASDDGAWLALDSPPAFSIVQETSLANAKQTFEQRNYNGPSVRPLPRMHHV</sequence>
<organism evidence="3 4">
    <name type="scientific">Adineta ricciae</name>
    <name type="common">Rotifer</name>
    <dbReference type="NCBI Taxonomy" id="249248"/>
    <lineage>
        <taxon>Eukaryota</taxon>
        <taxon>Metazoa</taxon>
        <taxon>Spiralia</taxon>
        <taxon>Gnathifera</taxon>
        <taxon>Rotifera</taxon>
        <taxon>Eurotatoria</taxon>
        <taxon>Bdelloidea</taxon>
        <taxon>Adinetida</taxon>
        <taxon>Adinetidae</taxon>
        <taxon>Adineta</taxon>
    </lineage>
</organism>
<keyword evidence="4" id="KW-1185">Reference proteome</keyword>
<gene>
    <name evidence="2" type="ORF">EDS130_LOCUS14517</name>
    <name evidence="3" type="ORF">XAT740_LOCUS60141</name>
</gene>
<dbReference type="EMBL" id="CAJNOR010014563">
    <property type="protein sequence ID" value="CAF1678801.1"/>
    <property type="molecule type" value="Genomic_DNA"/>
</dbReference>
<dbReference type="Proteomes" id="UP000663828">
    <property type="component" value="Unassembled WGS sequence"/>
</dbReference>
<protein>
    <submittedName>
        <fullName evidence="3">Uncharacterized protein</fullName>
    </submittedName>
</protein>
<keyword evidence="1" id="KW-0175">Coiled coil</keyword>
<evidence type="ECO:0000256" key="1">
    <source>
        <dbReference type="SAM" id="Coils"/>
    </source>
</evidence>
<name>A0A816GXV9_ADIRI</name>
<feature type="coiled-coil region" evidence="1">
    <location>
        <begin position="38"/>
        <end position="72"/>
    </location>
</feature>
<reference evidence="3" key="1">
    <citation type="submission" date="2021-02" db="EMBL/GenBank/DDBJ databases">
        <authorList>
            <person name="Nowell W R."/>
        </authorList>
    </citation>
    <scope>NUCLEOTIDE SEQUENCE</scope>
</reference>
<evidence type="ECO:0000313" key="4">
    <source>
        <dbReference type="Proteomes" id="UP000663828"/>
    </source>
</evidence>
<dbReference type="AlphaFoldDB" id="A0A816GXV9"/>
<comment type="caution">
    <text evidence="3">The sequence shown here is derived from an EMBL/GenBank/DDBJ whole genome shotgun (WGS) entry which is preliminary data.</text>
</comment>
<accession>A0A816GXV9</accession>
<dbReference type="Proteomes" id="UP000663852">
    <property type="component" value="Unassembled WGS sequence"/>
</dbReference>
<dbReference type="OrthoDB" id="10068192at2759"/>
<proteinExistence type="predicted"/>
<evidence type="ECO:0000313" key="3">
    <source>
        <dbReference type="EMBL" id="CAF1678801.1"/>
    </source>
</evidence>